<sequence>MYDLLEAKPETKPKTKKKINGIDIQGVAGEPQNVLVNVDGESEHRAYKTAFCTTTPGAPQKPVPYVRRSSADQGQRRATSRRRPAAKSGPSSLSRQRRTTPRTATSGFRGRGRAVVSTEDGLKESACGGGGTARASSTRDRLWVALPMPRARTPGRPRPAALRPAEAIHGARTTAWVVGAVAGRRLLAALQSMYPPPPLNKLSYEFGPQPSLGPPTPPDIEVG</sequence>
<gene>
    <name evidence="2" type="ORF">SAMD00023353_0400720</name>
</gene>
<evidence type="ECO:0000313" key="3">
    <source>
        <dbReference type="Proteomes" id="UP000054516"/>
    </source>
</evidence>
<reference evidence="2" key="1">
    <citation type="submission" date="2016-03" db="EMBL/GenBank/DDBJ databases">
        <title>Draft genome sequence of Rosellinia necatrix.</title>
        <authorList>
            <person name="Kanematsu S."/>
        </authorList>
    </citation>
    <scope>NUCLEOTIDE SEQUENCE [LARGE SCALE GENOMIC DNA]</scope>
    <source>
        <strain evidence="2">W97</strain>
    </source>
</reference>
<dbReference type="Proteomes" id="UP000054516">
    <property type="component" value="Unassembled WGS sequence"/>
</dbReference>
<keyword evidence="3" id="KW-1185">Reference proteome</keyword>
<dbReference type="EMBL" id="DF977449">
    <property type="protein sequence ID" value="GAP83076.1"/>
    <property type="molecule type" value="Genomic_DNA"/>
</dbReference>
<proteinExistence type="predicted"/>
<evidence type="ECO:0000313" key="2">
    <source>
        <dbReference type="EMBL" id="GAP83076.1"/>
    </source>
</evidence>
<name>A0A1S7UKZ1_ROSNE</name>
<dbReference type="AlphaFoldDB" id="A0A1S7UKZ1"/>
<organism evidence="2">
    <name type="scientific">Rosellinia necatrix</name>
    <name type="common">White root-rot fungus</name>
    <dbReference type="NCBI Taxonomy" id="77044"/>
    <lineage>
        <taxon>Eukaryota</taxon>
        <taxon>Fungi</taxon>
        <taxon>Dikarya</taxon>
        <taxon>Ascomycota</taxon>
        <taxon>Pezizomycotina</taxon>
        <taxon>Sordariomycetes</taxon>
        <taxon>Xylariomycetidae</taxon>
        <taxon>Xylariales</taxon>
        <taxon>Xylariaceae</taxon>
        <taxon>Rosellinia</taxon>
    </lineage>
</organism>
<evidence type="ECO:0000256" key="1">
    <source>
        <dbReference type="SAM" id="MobiDB-lite"/>
    </source>
</evidence>
<protein>
    <submittedName>
        <fullName evidence="2">Uncharacterized protein</fullName>
    </submittedName>
</protein>
<accession>A0A1S7UKZ1</accession>
<feature type="region of interest" description="Disordered" evidence="1">
    <location>
        <begin position="50"/>
        <end position="138"/>
    </location>
</feature>